<dbReference type="Pfam" id="PF02770">
    <property type="entry name" value="Acyl-CoA_dh_M"/>
    <property type="match status" value="1"/>
</dbReference>
<feature type="domain" description="Acyl-CoA dehydrogenase/oxidase C-terminal" evidence="9">
    <location>
        <begin position="274"/>
        <end position="432"/>
    </location>
</feature>
<comment type="cofactor">
    <cofactor evidence="1 7">
        <name>FAD</name>
        <dbReference type="ChEBI" id="CHEBI:57692"/>
    </cofactor>
</comment>
<keyword evidence="5 7" id="KW-0560">Oxidoreductase</keyword>
<reference evidence="12" key="2">
    <citation type="submission" date="2020-09" db="EMBL/GenBank/DDBJ databases">
        <authorList>
            <person name="Sun Q."/>
            <person name="Ohkuma M."/>
        </authorList>
    </citation>
    <scope>NUCLEOTIDE SEQUENCE</scope>
    <source>
        <strain evidence="12">JCM 4834</strain>
    </source>
</reference>
<evidence type="ECO:0000256" key="4">
    <source>
        <dbReference type="ARBA" id="ARBA00022827"/>
    </source>
</evidence>
<dbReference type="InterPro" id="IPR006091">
    <property type="entry name" value="Acyl-CoA_Oxase/DH_mid-dom"/>
</dbReference>
<evidence type="ECO:0000313" key="12">
    <source>
        <dbReference type="EMBL" id="GGZ78581.1"/>
    </source>
</evidence>
<dbReference type="EMBL" id="BMVX01000016">
    <property type="protein sequence ID" value="GGZ78581.1"/>
    <property type="molecule type" value="Genomic_DNA"/>
</dbReference>
<proteinExistence type="inferred from homology"/>
<dbReference type="InterPro" id="IPR037069">
    <property type="entry name" value="AcylCoA_DH/ox_N_sf"/>
</dbReference>
<sequence length="640" mass="69926">MTEREARQVAEAAREQDWRKPSFARELFLGRFRLDLIHPHPLPADEDVRRGEAFLARLREFCERELAAGLPARIEREARIPDETVRGLKELGALGMKIDPRYGGLGLTQVYYNKALALVGSVSPAIGALLSAHQSIGVPQPLKMFGTQEQKDAYLPRCATTAVSAFLLTEPDVGSDPARLATTAVPDGDDGYVLDGVKLWTTNGVVADLLVVMARVPKSEGHRGGITAFVVEADSPGITVEHRNAFMGLRGLENGVTRFHRVAVPAAQRIGAEGAGLKIALTTLNTGRLSLPALCVGAGKWCLKIAREWSGVREQWGRPVARHEAVGAKVSFIAATTFALEAVVDLASQMADEDRNDIRIEAALAKLYGSEMAWLMADELVQIRGGRGFETAESLAARGERAVPAEQMLRDLRINRIFEGSTEIMHLLIAREAVDAHLSVAGDLIDPEKDLGDKARAGARAAGFYARWLPKLATGAGQVPGTYREFHPAGHPDLATHLRYVERTSRRLARSTFYAMSRWQGRMETKQGFLGRIVDIGAELFAMSAACVRAEHLRAAGAHGREAYQLADAFCRQSRLRADELFGRLWSNTDDLDRKVVEGVLTGTYTWLEEGVLDPSGDGPWIADAAPGPSEEENVHRPLR</sequence>
<organism evidence="12 13">
    <name type="scientific">Streptomyces subrutilus</name>
    <dbReference type="NCBI Taxonomy" id="36818"/>
    <lineage>
        <taxon>Bacteria</taxon>
        <taxon>Bacillati</taxon>
        <taxon>Actinomycetota</taxon>
        <taxon>Actinomycetes</taxon>
        <taxon>Kitasatosporales</taxon>
        <taxon>Streptomycetaceae</taxon>
        <taxon>Streptomyces</taxon>
    </lineage>
</organism>
<feature type="domain" description="Acyl-CoA dehydrogenase/oxidase N-terminal" evidence="11">
    <location>
        <begin position="52"/>
        <end position="160"/>
    </location>
</feature>
<dbReference type="FunFam" id="2.40.110.10:FF:000023">
    <property type="entry name" value="Acyl-CoA dehydrogenase FadE10"/>
    <property type="match status" value="1"/>
</dbReference>
<evidence type="ECO:0000256" key="5">
    <source>
        <dbReference type="ARBA" id="ARBA00023002"/>
    </source>
</evidence>
<evidence type="ECO:0000313" key="13">
    <source>
        <dbReference type="Proteomes" id="UP000634660"/>
    </source>
</evidence>
<dbReference type="GO" id="GO:0050660">
    <property type="term" value="F:flavin adenine dinucleotide binding"/>
    <property type="evidence" value="ECO:0007669"/>
    <property type="project" value="InterPro"/>
</dbReference>
<comment type="catalytic activity">
    <reaction evidence="6">
        <text>a 2,3-saturated acyl-CoA + A = a 2,3-dehydroacyl-CoA + AH2</text>
        <dbReference type="Rhea" id="RHEA:48608"/>
        <dbReference type="ChEBI" id="CHEBI:13193"/>
        <dbReference type="ChEBI" id="CHEBI:17499"/>
        <dbReference type="ChEBI" id="CHEBI:60015"/>
        <dbReference type="ChEBI" id="CHEBI:65111"/>
    </reaction>
</comment>
<reference evidence="12" key="1">
    <citation type="journal article" date="2014" name="Int. J. Syst. Evol. Microbiol.">
        <title>Complete genome sequence of Corynebacterium casei LMG S-19264T (=DSM 44701T), isolated from a smear-ripened cheese.</title>
        <authorList>
            <consortium name="US DOE Joint Genome Institute (JGI-PGF)"/>
            <person name="Walter F."/>
            <person name="Albersmeier A."/>
            <person name="Kalinowski J."/>
            <person name="Ruckert C."/>
        </authorList>
    </citation>
    <scope>NUCLEOTIDE SEQUENCE</scope>
    <source>
        <strain evidence="12">JCM 4834</strain>
    </source>
</reference>
<dbReference type="InterPro" id="IPR009100">
    <property type="entry name" value="AcylCoA_DH/oxidase_NM_dom_sf"/>
</dbReference>
<dbReference type="InterPro" id="IPR009075">
    <property type="entry name" value="AcylCo_DH/oxidase_C"/>
</dbReference>
<keyword evidence="4 7" id="KW-0274">FAD</keyword>
<feature type="domain" description="Acyl-CoA oxidase/dehydrogenase middle" evidence="10">
    <location>
        <begin position="165"/>
        <end position="262"/>
    </location>
</feature>
<dbReference type="InterPro" id="IPR036250">
    <property type="entry name" value="AcylCo_DH-like_C"/>
</dbReference>
<gene>
    <name evidence="12" type="ORF">GCM10010371_42860</name>
</gene>
<dbReference type="Gene3D" id="1.20.140.10">
    <property type="entry name" value="Butyryl-CoA Dehydrogenase, subunit A, domain 3"/>
    <property type="match status" value="2"/>
</dbReference>
<evidence type="ECO:0000259" key="11">
    <source>
        <dbReference type="Pfam" id="PF02771"/>
    </source>
</evidence>
<name>A0A918V8H2_9ACTN</name>
<dbReference type="SUPFAM" id="SSF56645">
    <property type="entry name" value="Acyl-CoA dehydrogenase NM domain-like"/>
    <property type="match status" value="1"/>
</dbReference>
<evidence type="ECO:0000256" key="2">
    <source>
        <dbReference type="ARBA" id="ARBA00009347"/>
    </source>
</evidence>
<evidence type="ECO:0000259" key="9">
    <source>
        <dbReference type="Pfam" id="PF00441"/>
    </source>
</evidence>
<evidence type="ECO:0000256" key="8">
    <source>
        <dbReference type="SAM" id="MobiDB-lite"/>
    </source>
</evidence>
<dbReference type="FunFam" id="1.10.540.10:FF:000001">
    <property type="entry name" value="Very long-chain-specific acyl-CoA dehydrogenase, mitochondrial"/>
    <property type="match status" value="1"/>
</dbReference>
<dbReference type="PANTHER" id="PTHR43884">
    <property type="entry name" value="ACYL-COA DEHYDROGENASE"/>
    <property type="match status" value="1"/>
</dbReference>
<evidence type="ECO:0000256" key="3">
    <source>
        <dbReference type="ARBA" id="ARBA00022630"/>
    </source>
</evidence>
<feature type="region of interest" description="Disordered" evidence="8">
    <location>
        <begin position="616"/>
        <end position="640"/>
    </location>
</feature>
<keyword evidence="3 7" id="KW-0285">Flavoprotein</keyword>
<dbReference type="InterPro" id="IPR013786">
    <property type="entry name" value="AcylCoA_DH/ox_N"/>
</dbReference>
<dbReference type="AlphaFoldDB" id="A0A918V8H2"/>
<dbReference type="Gene3D" id="1.10.540.10">
    <property type="entry name" value="Acyl-CoA dehydrogenase/oxidase, N-terminal domain"/>
    <property type="match status" value="1"/>
</dbReference>
<evidence type="ECO:0000256" key="7">
    <source>
        <dbReference type="RuleBase" id="RU362125"/>
    </source>
</evidence>
<evidence type="ECO:0000259" key="10">
    <source>
        <dbReference type="Pfam" id="PF02770"/>
    </source>
</evidence>
<dbReference type="PANTHER" id="PTHR43884:SF9">
    <property type="entry name" value="COMPLEX I ASSEMBLY FACTOR ACAD9, MITOCHONDRIAL"/>
    <property type="match status" value="1"/>
</dbReference>
<dbReference type="Proteomes" id="UP000634660">
    <property type="component" value="Unassembled WGS sequence"/>
</dbReference>
<dbReference type="GO" id="GO:0003995">
    <property type="term" value="F:acyl-CoA dehydrogenase activity"/>
    <property type="evidence" value="ECO:0007669"/>
    <property type="project" value="TreeGrafter"/>
</dbReference>
<dbReference type="Pfam" id="PF00441">
    <property type="entry name" value="Acyl-CoA_dh_1"/>
    <property type="match status" value="1"/>
</dbReference>
<dbReference type="FunFam" id="1.20.140.10:FF:000019">
    <property type="entry name" value="Acyl-CoA dehydrogenase"/>
    <property type="match status" value="1"/>
</dbReference>
<dbReference type="SUPFAM" id="SSF47203">
    <property type="entry name" value="Acyl-CoA dehydrogenase C-terminal domain-like"/>
    <property type="match status" value="1"/>
</dbReference>
<accession>A0A918V8H2</accession>
<protein>
    <submittedName>
        <fullName evidence="12">Acyl-CoA dehydrogenase</fullName>
    </submittedName>
</protein>
<dbReference type="Gene3D" id="2.40.110.10">
    <property type="entry name" value="Butyryl-CoA Dehydrogenase, subunit A, domain 2"/>
    <property type="match status" value="1"/>
</dbReference>
<comment type="caution">
    <text evidence="12">The sequence shown here is derived from an EMBL/GenBank/DDBJ whole genome shotgun (WGS) entry which is preliminary data.</text>
</comment>
<evidence type="ECO:0000256" key="6">
    <source>
        <dbReference type="ARBA" id="ARBA00052546"/>
    </source>
</evidence>
<comment type="similarity">
    <text evidence="2 7">Belongs to the acyl-CoA dehydrogenase family.</text>
</comment>
<dbReference type="InterPro" id="IPR046373">
    <property type="entry name" value="Acyl-CoA_Oxase/DH_mid-dom_sf"/>
</dbReference>
<dbReference type="Pfam" id="PF02771">
    <property type="entry name" value="Acyl-CoA_dh_N"/>
    <property type="match status" value="1"/>
</dbReference>
<evidence type="ECO:0000256" key="1">
    <source>
        <dbReference type="ARBA" id="ARBA00001974"/>
    </source>
</evidence>